<protein>
    <recommendedName>
        <fullName evidence="2">HAT C-terminal dimerisation domain-containing protein</fullName>
    </recommendedName>
</protein>
<feature type="signal peptide" evidence="1">
    <location>
        <begin position="1"/>
        <end position="22"/>
    </location>
</feature>
<evidence type="ECO:0000313" key="3">
    <source>
        <dbReference type="EMBL" id="CAI6362993.1"/>
    </source>
</evidence>
<accession>A0AAV0X455</accession>
<evidence type="ECO:0000259" key="2">
    <source>
        <dbReference type="Pfam" id="PF05699"/>
    </source>
</evidence>
<keyword evidence="4" id="KW-1185">Reference proteome</keyword>
<dbReference type="Pfam" id="PF05699">
    <property type="entry name" value="Dimer_Tnp_hAT"/>
    <property type="match status" value="1"/>
</dbReference>
<dbReference type="InterPro" id="IPR008906">
    <property type="entry name" value="HATC_C_dom"/>
</dbReference>
<keyword evidence="1" id="KW-0732">Signal</keyword>
<dbReference type="PANTHER" id="PTHR46289:SF14">
    <property type="entry name" value="DUF4371 DOMAIN-CONTAINING PROTEIN"/>
    <property type="match status" value="1"/>
</dbReference>
<dbReference type="Proteomes" id="UP001160148">
    <property type="component" value="Unassembled WGS sequence"/>
</dbReference>
<evidence type="ECO:0000256" key="1">
    <source>
        <dbReference type="SAM" id="SignalP"/>
    </source>
</evidence>
<name>A0AAV0X455_9HEMI</name>
<dbReference type="EMBL" id="CARXXK010000003">
    <property type="protein sequence ID" value="CAI6362993.1"/>
    <property type="molecule type" value="Genomic_DNA"/>
</dbReference>
<dbReference type="InterPro" id="IPR052958">
    <property type="entry name" value="IFN-induced_PKR_regulator"/>
</dbReference>
<feature type="chain" id="PRO_5043639799" description="HAT C-terminal dimerisation domain-containing protein" evidence="1">
    <location>
        <begin position="23"/>
        <end position="81"/>
    </location>
</feature>
<organism evidence="3 4">
    <name type="scientific">Macrosiphum euphorbiae</name>
    <name type="common">potato aphid</name>
    <dbReference type="NCBI Taxonomy" id="13131"/>
    <lineage>
        <taxon>Eukaryota</taxon>
        <taxon>Metazoa</taxon>
        <taxon>Ecdysozoa</taxon>
        <taxon>Arthropoda</taxon>
        <taxon>Hexapoda</taxon>
        <taxon>Insecta</taxon>
        <taxon>Pterygota</taxon>
        <taxon>Neoptera</taxon>
        <taxon>Paraneoptera</taxon>
        <taxon>Hemiptera</taxon>
        <taxon>Sternorrhyncha</taxon>
        <taxon>Aphidomorpha</taxon>
        <taxon>Aphidoidea</taxon>
        <taxon>Aphididae</taxon>
        <taxon>Macrosiphini</taxon>
        <taxon>Macrosiphum</taxon>
    </lineage>
</organism>
<feature type="domain" description="HAT C-terminal dimerisation" evidence="2">
    <location>
        <begin position="2"/>
        <end position="56"/>
    </location>
</feature>
<gene>
    <name evidence="3" type="ORF">MEUPH1_LOCUS18005</name>
</gene>
<comment type="caution">
    <text evidence="3">The sequence shown here is derived from an EMBL/GenBank/DDBJ whole genome shotgun (WGS) entry which is preliminary data.</text>
</comment>
<reference evidence="3 4" key="1">
    <citation type="submission" date="2023-01" db="EMBL/GenBank/DDBJ databases">
        <authorList>
            <person name="Whitehead M."/>
        </authorList>
    </citation>
    <scope>NUCLEOTIDE SEQUENCE [LARGE SCALE GENOMIC DNA]</scope>
</reference>
<proteinExistence type="predicted"/>
<dbReference type="AlphaFoldDB" id="A0AAV0X455"/>
<evidence type="ECO:0000313" key="4">
    <source>
        <dbReference type="Proteomes" id="UP001160148"/>
    </source>
</evidence>
<sequence length="81" mass="9182">MFPNMYQLLKLISVLPVSTATAERSFSSLRRLKTYLRNSTSESRLVGLALLSIHRDIDISDDQILDKFANSGKARRLKLSL</sequence>
<dbReference type="PANTHER" id="PTHR46289">
    <property type="entry name" value="52 KDA REPRESSOR OF THE INHIBITOR OF THE PROTEIN KINASE-LIKE PROTEIN-RELATED"/>
    <property type="match status" value="1"/>
</dbReference>
<dbReference type="GO" id="GO:0046983">
    <property type="term" value="F:protein dimerization activity"/>
    <property type="evidence" value="ECO:0007669"/>
    <property type="project" value="InterPro"/>
</dbReference>